<comment type="caution">
    <text evidence="4">The sequence shown here is derived from an EMBL/GenBank/DDBJ whole genome shotgun (WGS) entry which is preliminary data.</text>
</comment>
<protein>
    <recommendedName>
        <fullName evidence="3">Lumazine-binding domain-containing protein</fullName>
    </recommendedName>
</protein>
<dbReference type="Proteomes" id="UP001153365">
    <property type="component" value="Unassembled WGS sequence"/>
</dbReference>
<feature type="non-terminal residue" evidence="4">
    <location>
        <position position="1"/>
    </location>
</feature>
<sequence length="229" mass="26011">IGDSISINGTCLTIVDFNLKNYYVDDDNNQRFLGWSFIVDLSPETLRVTNLKFLKVGDMVNLERAMSSNSRFGGHFVQGHVDTTARIVKIQTDEDSIRFTFELCDPDEMMTDSQGSIDLIKERKLMMMRYLVQKGYITIDGISLTLNQIDQSNFTFSICLIPHSQSIVSLTHKGLGDFVNVEFDILVKTIVNLFNDHQSHSLASNSSRQSIRQIVTEVLEERDQSNRSS</sequence>
<dbReference type="EMBL" id="CALTRL010003133">
    <property type="protein sequence ID" value="CAH7677665.1"/>
    <property type="molecule type" value="Genomic_DNA"/>
</dbReference>
<reference evidence="4" key="1">
    <citation type="submission" date="2022-06" db="EMBL/GenBank/DDBJ databases">
        <authorList>
            <consortium name="SYNGENTA / RWTH Aachen University"/>
        </authorList>
    </citation>
    <scope>NUCLEOTIDE SEQUENCE</scope>
</reference>
<feature type="domain" description="Lumazine-binding" evidence="3">
    <location>
        <begin position="76"/>
        <end position="194"/>
    </location>
</feature>
<evidence type="ECO:0000256" key="1">
    <source>
        <dbReference type="ARBA" id="ARBA00022737"/>
    </source>
</evidence>
<keyword evidence="5" id="KW-1185">Reference proteome</keyword>
<accession>A0AAV0B2H0</accession>
<keyword evidence="1" id="KW-0677">Repeat</keyword>
<dbReference type="PROSITE" id="PS51177">
    <property type="entry name" value="LUMAZINE_BIND"/>
    <property type="match status" value="2"/>
</dbReference>
<dbReference type="GO" id="GO:0004746">
    <property type="term" value="F:riboflavin synthase activity"/>
    <property type="evidence" value="ECO:0007669"/>
    <property type="project" value="TreeGrafter"/>
</dbReference>
<dbReference type="PANTHER" id="PTHR21098:SF0">
    <property type="entry name" value="RIBOFLAVIN SYNTHASE"/>
    <property type="match status" value="1"/>
</dbReference>
<evidence type="ECO:0000259" key="3">
    <source>
        <dbReference type="PROSITE" id="PS51177"/>
    </source>
</evidence>
<dbReference type="InterPro" id="IPR023366">
    <property type="entry name" value="ATP_synth_asu-like_sf"/>
</dbReference>
<dbReference type="AlphaFoldDB" id="A0AAV0B2H0"/>
<feature type="domain" description="Lumazine-binding" evidence="3">
    <location>
        <begin position="1"/>
        <end position="75"/>
    </location>
</feature>
<dbReference type="GO" id="GO:0009231">
    <property type="term" value="P:riboflavin biosynthetic process"/>
    <property type="evidence" value="ECO:0007669"/>
    <property type="project" value="TreeGrafter"/>
</dbReference>
<evidence type="ECO:0000256" key="2">
    <source>
        <dbReference type="PROSITE-ProRule" id="PRU00524"/>
    </source>
</evidence>
<dbReference type="SUPFAM" id="SSF63380">
    <property type="entry name" value="Riboflavin synthase domain-like"/>
    <property type="match status" value="2"/>
</dbReference>
<name>A0AAV0B2H0_PHAPC</name>
<dbReference type="NCBIfam" id="TIGR00187">
    <property type="entry name" value="ribE"/>
    <property type="match status" value="1"/>
</dbReference>
<evidence type="ECO:0000313" key="5">
    <source>
        <dbReference type="Proteomes" id="UP001153365"/>
    </source>
</evidence>
<evidence type="ECO:0000313" key="4">
    <source>
        <dbReference type="EMBL" id="CAH7677665.1"/>
    </source>
</evidence>
<dbReference type="Pfam" id="PF00677">
    <property type="entry name" value="Lum_binding"/>
    <property type="match status" value="2"/>
</dbReference>
<dbReference type="InterPro" id="IPR017938">
    <property type="entry name" value="Riboflavin_synthase-like_b-brl"/>
</dbReference>
<organism evidence="4 5">
    <name type="scientific">Phakopsora pachyrhizi</name>
    <name type="common">Asian soybean rust disease fungus</name>
    <dbReference type="NCBI Taxonomy" id="170000"/>
    <lineage>
        <taxon>Eukaryota</taxon>
        <taxon>Fungi</taxon>
        <taxon>Dikarya</taxon>
        <taxon>Basidiomycota</taxon>
        <taxon>Pucciniomycotina</taxon>
        <taxon>Pucciniomycetes</taxon>
        <taxon>Pucciniales</taxon>
        <taxon>Phakopsoraceae</taxon>
        <taxon>Phakopsora</taxon>
    </lineage>
</organism>
<feature type="repeat" description="Lumazine-binding" evidence="2">
    <location>
        <begin position="1"/>
        <end position="75"/>
    </location>
</feature>
<gene>
    <name evidence="4" type="ORF">PPACK8108_LOCUS12842</name>
</gene>
<dbReference type="Gene3D" id="2.40.30.20">
    <property type="match status" value="2"/>
</dbReference>
<feature type="repeat" description="Lumazine-binding" evidence="2">
    <location>
        <begin position="76"/>
        <end position="194"/>
    </location>
</feature>
<dbReference type="CDD" id="cd00402">
    <property type="entry name" value="Riboflavin_synthase_like"/>
    <property type="match status" value="1"/>
</dbReference>
<proteinExistence type="predicted"/>
<dbReference type="InterPro" id="IPR001783">
    <property type="entry name" value="Lumazine-bd"/>
</dbReference>
<dbReference type="InterPro" id="IPR026017">
    <property type="entry name" value="Lumazine-bd_dom"/>
</dbReference>
<dbReference type="PIRSF" id="PIRSF000498">
    <property type="entry name" value="Riboflavin_syn_A"/>
    <property type="match status" value="1"/>
</dbReference>
<dbReference type="PANTHER" id="PTHR21098">
    <property type="entry name" value="RIBOFLAVIN SYNTHASE ALPHA CHAIN"/>
    <property type="match status" value="1"/>
</dbReference>